<organism evidence="3 4">
    <name type="scientific">Psychroflexus aurantiacus</name>
    <dbReference type="NCBI Taxonomy" id="2709310"/>
    <lineage>
        <taxon>Bacteria</taxon>
        <taxon>Pseudomonadati</taxon>
        <taxon>Bacteroidota</taxon>
        <taxon>Flavobacteriia</taxon>
        <taxon>Flavobacteriales</taxon>
        <taxon>Flavobacteriaceae</taxon>
        <taxon>Psychroflexus</taxon>
    </lineage>
</organism>
<proteinExistence type="predicted"/>
<dbReference type="RefSeq" id="WP_164004327.1">
    <property type="nucleotide sequence ID" value="NZ_JAAIKD010000003.1"/>
</dbReference>
<feature type="region of interest" description="Disordered" evidence="1">
    <location>
        <begin position="231"/>
        <end position="250"/>
    </location>
</feature>
<dbReference type="EMBL" id="JAAIKD010000003">
    <property type="protein sequence ID" value="NEV93592.1"/>
    <property type="molecule type" value="Genomic_DNA"/>
</dbReference>
<dbReference type="Pfam" id="PF14289">
    <property type="entry name" value="DUF4369"/>
    <property type="match status" value="1"/>
</dbReference>
<dbReference type="PROSITE" id="PS51257">
    <property type="entry name" value="PROKAR_LIPOPROTEIN"/>
    <property type="match status" value="1"/>
</dbReference>
<reference evidence="3 4" key="1">
    <citation type="submission" date="2020-02" db="EMBL/GenBank/DDBJ databases">
        <title>Flavobacteriaceae Psychroflexus bacterium YR1-1, complete genome.</title>
        <authorList>
            <person name="Li Y."/>
            <person name="Wu S."/>
        </authorList>
    </citation>
    <scope>NUCLEOTIDE SEQUENCE [LARGE SCALE GENOMIC DNA]</scope>
    <source>
        <strain evidence="3 4">YR1-1</strain>
    </source>
</reference>
<comment type="caution">
    <text evidence="3">The sequence shown here is derived from an EMBL/GenBank/DDBJ whole genome shotgun (WGS) entry which is preliminary data.</text>
</comment>
<keyword evidence="4" id="KW-1185">Reference proteome</keyword>
<accession>A0A6B3R0B5</accession>
<sequence>MKHFLSLVIFAIIFSSCQNENENLFISGDIVGLKKGTLYLQKVGDSSLVTIDSIQISGSSEFMFSTFIEEPQIMFIELERNDGNDYAEVISFFAEPGEITLTTTLKNYGLDLEVLSDFENQKKLEEYNEIVKRFNNQRLELLEANFAASKAQDEKKLDSLNKRFNSILKRKYLYTVNFAINNKNLEISPYIILSEAFDANIKYLDTVYKSLDKPIQKSLYGKQLKTLIKERKDNDEENVETEVIDKLPEE</sequence>
<gene>
    <name evidence="3" type="ORF">G3567_05425</name>
</gene>
<evidence type="ECO:0000313" key="3">
    <source>
        <dbReference type="EMBL" id="NEV93592.1"/>
    </source>
</evidence>
<dbReference type="Proteomes" id="UP000478505">
    <property type="component" value="Unassembled WGS sequence"/>
</dbReference>
<protein>
    <submittedName>
        <fullName evidence="3">DUF4369 domain-containing protein</fullName>
    </submittedName>
</protein>
<name>A0A6B3R0B5_9FLAO</name>
<evidence type="ECO:0000259" key="2">
    <source>
        <dbReference type="Pfam" id="PF14289"/>
    </source>
</evidence>
<dbReference type="AlphaFoldDB" id="A0A6B3R0B5"/>
<evidence type="ECO:0000256" key="1">
    <source>
        <dbReference type="SAM" id="MobiDB-lite"/>
    </source>
</evidence>
<dbReference type="InterPro" id="IPR025380">
    <property type="entry name" value="DUF4369"/>
</dbReference>
<feature type="domain" description="DUF4369" evidence="2">
    <location>
        <begin position="26"/>
        <end position="107"/>
    </location>
</feature>
<evidence type="ECO:0000313" key="4">
    <source>
        <dbReference type="Proteomes" id="UP000478505"/>
    </source>
</evidence>